<reference evidence="1" key="2">
    <citation type="submission" date="2020-07" db="EMBL/GenBank/DDBJ databases">
        <authorList>
            <person name="Vera ALvarez R."/>
            <person name="Arias-Moreno D.M."/>
            <person name="Jimenez-Jacinto V."/>
            <person name="Jimenez-Bremont J.F."/>
            <person name="Swaminathan K."/>
            <person name="Moose S.P."/>
            <person name="Guerrero-Gonzalez M.L."/>
            <person name="Marino-Ramirez L."/>
            <person name="Landsman D."/>
            <person name="Rodriguez-Kessler M."/>
            <person name="Delgado-Sanchez P."/>
        </authorList>
    </citation>
    <scope>NUCLEOTIDE SEQUENCE</scope>
    <source>
        <tissue evidence="1">Cladode</tissue>
    </source>
</reference>
<organism evidence="1">
    <name type="scientific">Opuntia streptacantha</name>
    <name type="common">Prickly pear cactus</name>
    <name type="synonym">Opuntia cardona</name>
    <dbReference type="NCBI Taxonomy" id="393608"/>
    <lineage>
        <taxon>Eukaryota</taxon>
        <taxon>Viridiplantae</taxon>
        <taxon>Streptophyta</taxon>
        <taxon>Embryophyta</taxon>
        <taxon>Tracheophyta</taxon>
        <taxon>Spermatophyta</taxon>
        <taxon>Magnoliopsida</taxon>
        <taxon>eudicotyledons</taxon>
        <taxon>Gunneridae</taxon>
        <taxon>Pentapetalae</taxon>
        <taxon>Caryophyllales</taxon>
        <taxon>Cactineae</taxon>
        <taxon>Cactaceae</taxon>
        <taxon>Opuntioideae</taxon>
        <taxon>Opuntia</taxon>
    </lineage>
</organism>
<name>A0A7C9CJ35_OPUST</name>
<sequence>MKWLKLSRALIHALKNCPWINIMQEFSQSMYSTVVSTQVQISRINIGVISDRLWITIDAILKSKRRAQVSHDLLFNRKRVRVEKRIHHFFLSFKTALMSNES</sequence>
<proteinExistence type="predicted"/>
<dbReference type="EMBL" id="GISG01025239">
    <property type="protein sequence ID" value="MBA4619421.1"/>
    <property type="molecule type" value="Transcribed_RNA"/>
</dbReference>
<evidence type="ECO:0000313" key="1">
    <source>
        <dbReference type="EMBL" id="MBA4619421.1"/>
    </source>
</evidence>
<accession>A0A7C9CJ35</accession>
<protein>
    <submittedName>
        <fullName evidence="1">Uncharacterized protein</fullName>
    </submittedName>
</protein>
<reference evidence="1" key="1">
    <citation type="journal article" date="2013" name="J. Plant Res.">
        <title>Effect of fungi and light on seed germination of three Opuntia species from semiarid lands of central Mexico.</title>
        <authorList>
            <person name="Delgado-Sanchez P."/>
            <person name="Jimenez-Bremont J.F."/>
            <person name="Guerrero-Gonzalez Mde L."/>
            <person name="Flores J."/>
        </authorList>
    </citation>
    <scope>NUCLEOTIDE SEQUENCE</scope>
    <source>
        <tissue evidence="1">Cladode</tissue>
    </source>
</reference>
<dbReference type="AlphaFoldDB" id="A0A7C9CJ35"/>